<evidence type="ECO:0000313" key="5">
    <source>
        <dbReference type="Proteomes" id="UP000516173"/>
    </source>
</evidence>
<dbReference type="KEGG" id="nwl:NWFMUON74_15220"/>
<dbReference type="SUPFAM" id="SSF55729">
    <property type="entry name" value="Acyl-CoA N-acyltransferases (Nat)"/>
    <property type="match status" value="1"/>
</dbReference>
<sequence length="158" mass="17701">MVDNDRGTVTLRPVGWADPDAVLLREEMAAEVGPRYARLMRTLPTDPHRIDPATVVRTVVAYGPDPVGHAAIRRNGSDLELKRMFVRPGHRGRGISDLLLTAAEDTARAHGVPRLILQTGHLQPVAVRFYLRRGYHRIPLFSPYEHLPLSNCFAKQLI</sequence>
<dbReference type="Gene3D" id="3.40.630.30">
    <property type="match status" value="1"/>
</dbReference>
<dbReference type="InterPro" id="IPR016181">
    <property type="entry name" value="Acyl_CoA_acyltransferase"/>
</dbReference>
<accession>A0A7G1KFK7</accession>
<organism evidence="4 5">
    <name type="scientific">Nocardia wallacei</name>
    <dbReference type="NCBI Taxonomy" id="480035"/>
    <lineage>
        <taxon>Bacteria</taxon>
        <taxon>Bacillati</taxon>
        <taxon>Actinomycetota</taxon>
        <taxon>Actinomycetes</taxon>
        <taxon>Mycobacteriales</taxon>
        <taxon>Nocardiaceae</taxon>
        <taxon>Nocardia</taxon>
    </lineage>
</organism>
<reference evidence="4 5" key="1">
    <citation type="submission" date="2020-08" db="EMBL/GenBank/DDBJ databases">
        <title>Genome Sequencing of Nocardia wallacei strain FMUON74 and assembly.</title>
        <authorList>
            <person name="Toyokawa M."/>
            <person name="Uesaka K."/>
        </authorList>
    </citation>
    <scope>NUCLEOTIDE SEQUENCE [LARGE SCALE GENOMIC DNA]</scope>
    <source>
        <strain evidence="4 5">FMUON74</strain>
    </source>
</reference>
<dbReference type="PANTHER" id="PTHR43877:SF2">
    <property type="entry name" value="AMINOALKYLPHOSPHONATE N-ACETYLTRANSFERASE-RELATED"/>
    <property type="match status" value="1"/>
</dbReference>
<keyword evidence="2" id="KW-0012">Acyltransferase</keyword>
<dbReference type="InterPro" id="IPR050832">
    <property type="entry name" value="Bact_Acetyltransf"/>
</dbReference>
<feature type="domain" description="N-acetyltransferase" evidence="3">
    <location>
        <begin position="9"/>
        <end position="158"/>
    </location>
</feature>
<keyword evidence="1 4" id="KW-0808">Transferase</keyword>
<gene>
    <name evidence="4" type="ORF">NWFMUON74_15220</name>
</gene>
<name>A0A7G1KFK7_9NOCA</name>
<dbReference type="Proteomes" id="UP000516173">
    <property type="component" value="Chromosome"/>
</dbReference>
<dbReference type="EMBL" id="AP023396">
    <property type="protein sequence ID" value="BCK53750.1"/>
    <property type="molecule type" value="Genomic_DNA"/>
</dbReference>
<dbReference type="GO" id="GO:0016747">
    <property type="term" value="F:acyltransferase activity, transferring groups other than amino-acyl groups"/>
    <property type="evidence" value="ECO:0007669"/>
    <property type="project" value="InterPro"/>
</dbReference>
<proteinExistence type="predicted"/>
<dbReference type="PROSITE" id="PS51186">
    <property type="entry name" value="GNAT"/>
    <property type="match status" value="1"/>
</dbReference>
<keyword evidence="5" id="KW-1185">Reference proteome</keyword>
<dbReference type="Pfam" id="PF00583">
    <property type="entry name" value="Acetyltransf_1"/>
    <property type="match status" value="1"/>
</dbReference>
<dbReference type="InterPro" id="IPR000182">
    <property type="entry name" value="GNAT_dom"/>
</dbReference>
<protein>
    <submittedName>
        <fullName evidence="4">N-acetyltransferase</fullName>
    </submittedName>
</protein>
<evidence type="ECO:0000259" key="3">
    <source>
        <dbReference type="PROSITE" id="PS51186"/>
    </source>
</evidence>
<evidence type="ECO:0000256" key="2">
    <source>
        <dbReference type="ARBA" id="ARBA00023315"/>
    </source>
</evidence>
<dbReference type="PANTHER" id="PTHR43877">
    <property type="entry name" value="AMINOALKYLPHOSPHONATE N-ACETYLTRANSFERASE-RELATED-RELATED"/>
    <property type="match status" value="1"/>
</dbReference>
<dbReference type="AlphaFoldDB" id="A0A7G1KFK7"/>
<dbReference type="CDD" id="cd04301">
    <property type="entry name" value="NAT_SF"/>
    <property type="match status" value="1"/>
</dbReference>
<dbReference type="RefSeq" id="WP_187687232.1">
    <property type="nucleotide sequence ID" value="NZ_AP023396.1"/>
</dbReference>
<evidence type="ECO:0000256" key="1">
    <source>
        <dbReference type="ARBA" id="ARBA00022679"/>
    </source>
</evidence>
<evidence type="ECO:0000313" key="4">
    <source>
        <dbReference type="EMBL" id="BCK53750.1"/>
    </source>
</evidence>
<dbReference type="GeneID" id="80346114"/>